<dbReference type="InterPro" id="IPR000914">
    <property type="entry name" value="SBP_5_dom"/>
</dbReference>
<dbReference type="RefSeq" id="WP_424605476.1">
    <property type="nucleotide sequence ID" value="NZ_JBNAVA010000004.1"/>
</dbReference>
<evidence type="ECO:0000256" key="3">
    <source>
        <dbReference type="ARBA" id="ARBA00022729"/>
    </source>
</evidence>
<dbReference type="GO" id="GO:0030288">
    <property type="term" value="C:outer membrane-bounded periplasmic space"/>
    <property type="evidence" value="ECO:0007669"/>
    <property type="project" value="UniProtKB-ARBA"/>
</dbReference>
<comment type="caution">
    <text evidence="5">The sequence shown here is derived from an EMBL/GenBank/DDBJ whole genome shotgun (WGS) entry which is preliminary data.</text>
</comment>
<keyword evidence="3" id="KW-0732">Signal</keyword>
<dbReference type="PIRSF" id="PIRSF002741">
    <property type="entry name" value="MppA"/>
    <property type="match status" value="1"/>
</dbReference>
<dbReference type="PANTHER" id="PTHR30290:SF38">
    <property type="entry name" value="D,D-DIPEPTIDE-BINDING PERIPLASMIC PROTEIN DDPA-RELATED"/>
    <property type="match status" value="1"/>
</dbReference>
<dbReference type="GO" id="GO:0043190">
    <property type="term" value="C:ATP-binding cassette (ABC) transporter complex"/>
    <property type="evidence" value="ECO:0007669"/>
    <property type="project" value="InterPro"/>
</dbReference>
<dbReference type="SUPFAM" id="SSF53850">
    <property type="entry name" value="Periplasmic binding protein-like II"/>
    <property type="match status" value="1"/>
</dbReference>
<dbReference type="PROSITE" id="PS51257">
    <property type="entry name" value="PROKAR_LIPOPROTEIN"/>
    <property type="match status" value="1"/>
</dbReference>
<organism evidence="5 6">
    <name type="scientific">Calditerrivibrio nitroreducens</name>
    <dbReference type="NCBI Taxonomy" id="477976"/>
    <lineage>
        <taxon>Bacteria</taxon>
        <taxon>Pseudomonadati</taxon>
        <taxon>Deferribacterota</taxon>
        <taxon>Deferribacteres</taxon>
        <taxon>Deferribacterales</taxon>
        <taxon>Calditerrivibrionaceae</taxon>
    </lineage>
</organism>
<dbReference type="Gene3D" id="3.10.105.10">
    <property type="entry name" value="Dipeptide-binding Protein, Domain 3"/>
    <property type="match status" value="1"/>
</dbReference>
<dbReference type="GO" id="GO:0015833">
    <property type="term" value="P:peptide transport"/>
    <property type="evidence" value="ECO:0007669"/>
    <property type="project" value="TreeGrafter"/>
</dbReference>
<protein>
    <submittedName>
        <fullName evidence="5">Peptide-binding protein</fullName>
    </submittedName>
</protein>
<gene>
    <name evidence="5" type="ORF">C0187_03455</name>
</gene>
<evidence type="ECO:0000313" key="5">
    <source>
        <dbReference type="EMBL" id="PMP71567.1"/>
    </source>
</evidence>
<dbReference type="Gene3D" id="3.90.76.10">
    <property type="entry name" value="Dipeptide-binding Protein, Domain 1"/>
    <property type="match status" value="1"/>
</dbReference>
<keyword evidence="2" id="KW-0813">Transport</keyword>
<name>A0A2J6WME7_9BACT</name>
<dbReference type="GO" id="GO:1904680">
    <property type="term" value="F:peptide transmembrane transporter activity"/>
    <property type="evidence" value="ECO:0007669"/>
    <property type="project" value="TreeGrafter"/>
</dbReference>
<sequence length="541" mass="62219">MLKKLCFLILLASTLISGCGKEREDAVKRKTDSAKFGDSIIEGSIGEPSNLIPILATDSSSHAIAGLIYNGLLKYDKNLNLTGDLAYKWEVSDDKKIITFHLRKGVKWHDDTEFTSKDVKFTYETIVDNNTPTAYDSDFRIIDKVETPDDYTVKVYYKTAYAPALSSWTIGILPYHKLKGVTITKSELQRSPIGTGPYKFKEWKSGLSITLEANDNYYEGRPNLDRYTMKIIPDTSTMFLELLNKNIDIMGLSPLQFAKQTSNPRFVSDYNKYSYLSNSYTYIGYNLKHKFLQDKRVRQALSYATPKEDIIKGVLFGLGVPADGPFKPGTIWYTDNVTKYKYDLEKAKHLLKEAGFDDKNGDGILEKDGVPFSITITTNQGNTTRSSIAEIIQHTWKKIGIKTEIRILEWATFITEYIDKRNFDVVILGWTIPMEPDPYDVWHSSRCGGKNLNFICYQNKEVDKLIEQGRIEFDLKKRSDIYHKISQILAEDQPYTFLFYPKALIALHKRFKNVEEAPAGIMHNFIDWYVEKDQRRYKLTR</sequence>
<dbReference type="EMBL" id="PNIN01000038">
    <property type="protein sequence ID" value="PMP71567.1"/>
    <property type="molecule type" value="Genomic_DNA"/>
</dbReference>
<dbReference type="PROSITE" id="PS01040">
    <property type="entry name" value="SBP_BACTERIAL_5"/>
    <property type="match status" value="1"/>
</dbReference>
<proteinExistence type="inferred from homology"/>
<dbReference type="InterPro" id="IPR039424">
    <property type="entry name" value="SBP_5"/>
</dbReference>
<evidence type="ECO:0000256" key="1">
    <source>
        <dbReference type="ARBA" id="ARBA00005695"/>
    </source>
</evidence>
<dbReference type="Gene3D" id="3.40.190.10">
    <property type="entry name" value="Periplasmic binding protein-like II"/>
    <property type="match status" value="1"/>
</dbReference>
<evidence type="ECO:0000259" key="4">
    <source>
        <dbReference type="Pfam" id="PF00496"/>
    </source>
</evidence>
<evidence type="ECO:0000313" key="6">
    <source>
        <dbReference type="Proteomes" id="UP000242881"/>
    </source>
</evidence>
<dbReference type="PANTHER" id="PTHR30290">
    <property type="entry name" value="PERIPLASMIC BINDING COMPONENT OF ABC TRANSPORTER"/>
    <property type="match status" value="1"/>
</dbReference>
<dbReference type="AlphaFoldDB" id="A0A2J6WME7"/>
<accession>A0A2J6WME7</accession>
<dbReference type="FunFam" id="3.10.105.10:FF:000006">
    <property type="entry name" value="Peptide ABC transporter substrate-binding protein"/>
    <property type="match status" value="1"/>
</dbReference>
<dbReference type="CDD" id="cd08514">
    <property type="entry name" value="PBP2_AppA_like"/>
    <property type="match status" value="1"/>
</dbReference>
<comment type="similarity">
    <text evidence="1">Belongs to the bacterial solute-binding protein 5 family.</text>
</comment>
<dbReference type="Proteomes" id="UP000242881">
    <property type="component" value="Unassembled WGS sequence"/>
</dbReference>
<reference evidence="5 6" key="1">
    <citation type="submission" date="2018-01" db="EMBL/GenBank/DDBJ databases">
        <title>Metagenomic assembled genomes from two thermal pools in the Uzon Caldera, Kamchatka, Russia.</title>
        <authorList>
            <person name="Wilkins L."/>
            <person name="Ettinger C."/>
        </authorList>
    </citation>
    <scope>NUCLEOTIDE SEQUENCE [LARGE SCALE GENOMIC DNA]</scope>
    <source>
        <strain evidence="5">ZAV-05</strain>
    </source>
</reference>
<evidence type="ECO:0000256" key="2">
    <source>
        <dbReference type="ARBA" id="ARBA00022448"/>
    </source>
</evidence>
<dbReference type="InterPro" id="IPR023765">
    <property type="entry name" value="SBP_5_CS"/>
</dbReference>
<feature type="domain" description="Solute-binding protein family 5" evidence="4">
    <location>
        <begin position="81"/>
        <end position="450"/>
    </location>
</feature>
<dbReference type="InterPro" id="IPR030678">
    <property type="entry name" value="Peptide/Ni-bd"/>
</dbReference>
<dbReference type="Pfam" id="PF00496">
    <property type="entry name" value="SBP_bac_5"/>
    <property type="match status" value="1"/>
</dbReference>